<keyword evidence="2" id="KW-1185">Reference proteome</keyword>
<dbReference type="Proteomes" id="UP000186230">
    <property type="component" value="Chromosome"/>
</dbReference>
<gene>
    <name evidence="1" type="ORF">GRFL_3356</name>
</gene>
<protein>
    <submittedName>
        <fullName evidence="1">Uncharacterized protein</fullName>
    </submittedName>
</protein>
<evidence type="ECO:0000313" key="1">
    <source>
        <dbReference type="EMBL" id="APU70080.1"/>
    </source>
</evidence>
<dbReference type="AlphaFoldDB" id="A0A1L7I928"/>
<proteinExistence type="predicted"/>
<reference evidence="1 2" key="1">
    <citation type="submission" date="2016-07" db="EMBL/GenBank/DDBJ databases">
        <title>Multi-omics approach to identify versatile polysaccharide utilization systems of a marine flavobacterium Gramella flava.</title>
        <authorList>
            <person name="Tang K."/>
        </authorList>
    </citation>
    <scope>NUCLEOTIDE SEQUENCE [LARGE SCALE GENOMIC DNA]</scope>
    <source>
        <strain evidence="1 2">JLT2011</strain>
    </source>
</reference>
<organism evidence="1 2">
    <name type="scientific">Christiangramia flava JLT2011</name>
    <dbReference type="NCBI Taxonomy" id="1229726"/>
    <lineage>
        <taxon>Bacteria</taxon>
        <taxon>Pseudomonadati</taxon>
        <taxon>Bacteroidota</taxon>
        <taxon>Flavobacteriia</taxon>
        <taxon>Flavobacteriales</taxon>
        <taxon>Flavobacteriaceae</taxon>
        <taxon>Christiangramia</taxon>
    </lineage>
</organism>
<name>A0A1L7I928_9FLAO</name>
<dbReference type="KEGG" id="gfl:GRFL_3356"/>
<sequence length="37" mass="4178">MLIFLGFELGLSKLAIKPEPDELKSYSNVRLGRDLTL</sequence>
<accession>A0A1L7I928</accession>
<dbReference type="EMBL" id="CP016359">
    <property type="protein sequence ID" value="APU70080.1"/>
    <property type="molecule type" value="Genomic_DNA"/>
</dbReference>
<evidence type="ECO:0000313" key="2">
    <source>
        <dbReference type="Proteomes" id="UP000186230"/>
    </source>
</evidence>